<feature type="compositionally biased region" description="Acidic residues" evidence="1">
    <location>
        <begin position="72"/>
        <end position="88"/>
    </location>
</feature>
<feature type="region of interest" description="Disordered" evidence="1">
    <location>
        <begin position="70"/>
        <end position="96"/>
    </location>
</feature>
<comment type="caution">
    <text evidence="2">The sequence shown here is derived from an EMBL/GenBank/DDBJ whole genome shotgun (WGS) entry which is preliminary data.</text>
</comment>
<evidence type="ECO:0000313" key="3">
    <source>
        <dbReference type="Proteomes" id="UP000537989"/>
    </source>
</evidence>
<accession>A0AAN6C9P0</accession>
<dbReference type="Proteomes" id="UP000537989">
    <property type="component" value="Unassembled WGS sequence"/>
</dbReference>
<gene>
    <name evidence="2" type="ORF">FAUST_839</name>
</gene>
<dbReference type="AlphaFoldDB" id="A0AAN6C9P0"/>
<organism evidence="2 3">
    <name type="scientific">Fusarium austroamericanum</name>
    <dbReference type="NCBI Taxonomy" id="282268"/>
    <lineage>
        <taxon>Eukaryota</taxon>
        <taxon>Fungi</taxon>
        <taxon>Dikarya</taxon>
        <taxon>Ascomycota</taxon>
        <taxon>Pezizomycotina</taxon>
        <taxon>Sordariomycetes</taxon>
        <taxon>Hypocreomycetidae</taxon>
        <taxon>Hypocreales</taxon>
        <taxon>Nectriaceae</taxon>
        <taxon>Fusarium</taxon>
    </lineage>
</organism>
<dbReference type="EMBL" id="JAAMOD010000017">
    <property type="protein sequence ID" value="KAF5247284.1"/>
    <property type="molecule type" value="Genomic_DNA"/>
</dbReference>
<protein>
    <submittedName>
        <fullName evidence="2">Uncharacterized protein</fullName>
    </submittedName>
</protein>
<evidence type="ECO:0000256" key="1">
    <source>
        <dbReference type="SAM" id="MobiDB-lite"/>
    </source>
</evidence>
<name>A0AAN6C9P0_FUSAU</name>
<evidence type="ECO:0000313" key="2">
    <source>
        <dbReference type="EMBL" id="KAF5247284.1"/>
    </source>
</evidence>
<reference evidence="2 3" key="1">
    <citation type="submission" date="2020-02" db="EMBL/GenBank/DDBJ databases">
        <title>Identification and distribution of gene clusters putatively required for synthesis of sphingolipid metabolism inhibitors in phylogenetically diverse species of the filamentous fungus Fusarium.</title>
        <authorList>
            <person name="Kim H.-S."/>
            <person name="Busman M."/>
            <person name="Brown D.W."/>
            <person name="Divon H."/>
            <person name="Uhlig S."/>
            <person name="Proctor R.H."/>
        </authorList>
    </citation>
    <scope>NUCLEOTIDE SEQUENCE [LARGE SCALE GENOMIC DNA]</scope>
    <source>
        <strain evidence="2 3">NRRL 2903</strain>
    </source>
</reference>
<keyword evidence="3" id="KW-1185">Reference proteome</keyword>
<sequence>MSEPFVSHHQVGIGNKFTKDYLSLLTSAFSSTLQRAASTSTFGELAMDDFELSDDSQRIEQALLESVVAEGFGEDEEEEERQGFEESEPALSSFSQDSHEVVVYLDIQHGQSTTWSEILLSLYRTAYMRVPPTTIVNRINSGVQGP</sequence>
<proteinExistence type="predicted"/>